<reference evidence="1 2" key="1">
    <citation type="journal article" date="2016" name="Nat. Commun.">
        <title>Thousands of microbial genomes shed light on interconnected biogeochemical processes in an aquifer system.</title>
        <authorList>
            <person name="Anantharaman K."/>
            <person name="Brown C.T."/>
            <person name="Hug L.A."/>
            <person name="Sharon I."/>
            <person name="Castelle C.J."/>
            <person name="Probst A.J."/>
            <person name="Thomas B.C."/>
            <person name="Singh A."/>
            <person name="Wilkins M.J."/>
            <person name="Karaoz U."/>
            <person name="Brodie E.L."/>
            <person name="Williams K.H."/>
            <person name="Hubbard S.S."/>
            <person name="Banfield J.F."/>
        </authorList>
    </citation>
    <scope>NUCLEOTIDE SEQUENCE [LARGE SCALE GENOMIC DNA]</scope>
</reference>
<dbReference type="SUPFAM" id="SSF109604">
    <property type="entry name" value="HD-domain/PDEase-like"/>
    <property type="match status" value="1"/>
</dbReference>
<gene>
    <name evidence="1" type="ORF">A3D01_02950</name>
</gene>
<protein>
    <recommendedName>
        <fullName evidence="3">HD domain-containing protein</fullName>
    </recommendedName>
</protein>
<dbReference type="EMBL" id="MGGR01000036">
    <property type="protein sequence ID" value="OGM32051.1"/>
    <property type="molecule type" value="Genomic_DNA"/>
</dbReference>
<comment type="caution">
    <text evidence="1">The sequence shown here is derived from an EMBL/GenBank/DDBJ whole genome shotgun (WGS) entry which is preliminary data.</text>
</comment>
<proteinExistence type="predicted"/>
<dbReference type="AlphaFoldDB" id="A0A1F7YXP7"/>
<dbReference type="Proteomes" id="UP000177169">
    <property type="component" value="Unassembled WGS sequence"/>
</dbReference>
<accession>A0A1F7YXP7</accession>
<evidence type="ECO:0000313" key="1">
    <source>
        <dbReference type="EMBL" id="OGM32051.1"/>
    </source>
</evidence>
<name>A0A1F7YXP7_9BACT</name>
<evidence type="ECO:0008006" key="3">
    <source>
        <dbReference type="Google" id="ProtNLM"/>
    </source>
</evidence>
<organism evidence="1 2">
    <name type="scientific">Candidatus Woesebacteria bacterium RIFCSPHIGHO2_02_FULL_39_13</name>
    <dbReference type="NCBI Taxonomy" id="1802505"/>
    <lineage>
        <taxon>Bacteria</taxon>
        <taxon>Candidatus Woeseibacteriota</taxon>
    </lineage>
</organism>
<dbReference type="Gene3D" id="1.10.3210.10">
    <property type="entry name" value="Hypothetical protein af1432"/>
    <property type="match status" value="1"/>
</dbReference>
<sequence>MKFEEFYNKYFMEQKSDFYHFSKEGFSRMKRSIDSLHDYNHIENLFGLLDEFLKKHKKIKNRLDLKAVFLAVCWHDGWKAKHDPKTVGSIIYNQAMEGIFASQLFKKESKKYAVDKSTIEKASYAIRKHSSLQFLKRKTLESKVLKDIDKIDSVNFDRFLYAKNKNFRFHKRRHLFLINLYMTRLSRDVYNFAWTKDILRLKRKNFLERFNREVRQTNLSGRGRI</sequence>
<evidence type="ECO:0000313" key="2">
    <source>
        <dbReference type="Proteomes" id="UP000177169"/>
    </source>
</evidence>